<name>A0A0F9BS52_9ZZZZ</name>
<keyword evidence="1" id="KW-0732">Signal</keyword>
<dbReference type="Gene3D" id="3.40.190.10">
    <property type="entry name" value="Periplasmic binding protein-like II"/>
    <property type="match status" value="4"/>
</dbReference>
<accession>A0A0F9BS52</accession>
<proteinExistence type="predicted"/>
<protein>
    <recommendedName>
        <fullName evidence="2">Solute-binding protein family 3/N-terminal domain-containing protein</fullName>
    </recommendedName>
</protein>
<evidence type="ECO:0000256" key="1">
    <source>
        <dbReference type="ARBA" id="ARBA00022729"/>
    </source>
</evidence>
<feature type="non-terminal residue" evidence="3">
    <location>
        <position position="420"/>
    </location>
</feature>
<evidence type="ECO:0000313" key="3">
    <source>
        <dbReference type="EMBL" id="KKK87211.1"/>
    </source>
</evidence>
<comment type="caution">
    <text evidence="3">The sequence shown here is derived from an EMBL/GenBank/DDBJ whole genome shotgun (WGS) entry which is preliminary data.</text>
</comment>
<evidence type="ECO:0000259" key="2">
    <source>
        <dbReference type="SMART" id="SM00062"/>
    </source>
</evidence>
<sequence>LVRMLGSRAGLEVEFLTEFNWLELMEKFKAGQIDILPSIYLTEERQAFISFTRRYFSPPFVIVARSDNADISELSDLSGKRVASIVGYANTQALQNNYPDIEVIPVANTLDGLKAVSQGAADAFIEGIGVVSYTLRKHSTPNIKVAGDAVFKGSFSADLYMGVAKDNIILRNILDKGLASLSRAEKHTLRQRWLSAALDGEATKDQEKIKLTEAEQKWLDAHPVIRLAPDIAWPPVEWVDENGQYSGLASDYVRLIEGKLGVQFEIEKEKSWTEVVQAVKNHELDVFPSITRTRLREKYANFTRPYLSFPTVIVARDSIDFINGVKGLRGLKVAVVDGYVSHEFLQQNHPELDLHPQATVEDALIAVSKGKYDVFVGNIATASYTMRQEGLANLKIAGETTNRFDLSMGVRNDWSELVGI</sequence>
<feature type="domain" description="Solute-binding protein family 3/N-terminal" evidence="2">
    <location>
        <begin position="224"/>
        <end position="420"/>
    </location>
</feature>
<dbReference type="Pfam" id="PF00497">
    <property type="entry name" value="SBP_bac_3"/>
    <property type="match status" value="2"/>
</dbReference>
<dbReference type="SMART" id="SM00062">
    <property type="entry name" value="PBPb"/>
    <property type="match status" value="2"/>
</dbReference>
<dbReference type="InterPro" id="IPR001638">
    <property type="entry name" value="Solute-binding_3/MltF_N"/>
</dbReference>
<reference evidence="3" key="1">
    <citation type="journal article" date="2015" name="Nature">
        <title>Complex archaea that bridge the gap between prokaryotes and eukaryotes.</title>
        <authorList>
            <person name="Spang A."/>
            <person name="Saw J.H."/>
            <person name="Jorgensen S.L."/>
            <person name="Zaremba-Niedzwiedzka K."/>
            <person name="Martijn J."/>
            <person name="Lind A.E."/>
            <person name="van Eijk R."/>
            <person name="Schleper C."/>
            <person name="Guy L."/>
            <person name="Ettema T.J."/>
        </authorList>
    </citation>
    <scope>NUCLEOTIDE SEQUENCE</scope>
</reference>
<dbReference type="EMBL" id="LAZR01050502">
    <property type="protein sequence ID" value="KKK87211.1"/>
    <property type="molecule type" value="Genomic_DNA"/>
</dbReference>
<feature type="domain" description="Solute-binding protein family 3/N-terminal" evidence="2">
    <location>
        <begin position="1"/>
        <end position="197"/>
    </location>
</feature>
<organism evidence="3">
    <name type="scientific">marine sediment metagenome</name>
    <dbReference type="NCBI Taxonomy" id="412755"/>
    <lineage>
        <taxon>unclassified sequences</taxon>
        <taxon>metagenomes</taxon>
        <taxon>ecological metagenomes</taxon>
    </lineage>
</organism>
<dbReference type="SUPFAM" id="SSF53850">
    <property type="entry name" value="Periplasmic binding protein-like II"/>
    <property type="match status" value="2"/>
</dbReference>
<dbReference type="CDD" id="cd01007">
    <property type="entry name" value="PBP2_BvgS_HisK_like"/>
    <property type="match status" value="2"/>
</dbReference>
<dbReference type="AlphaFoldDB" id="A0A0F9BS52"/>
<gene>
    <name evidence="3" type="ORF">LCGC14_2755510</name>
</gene>
<feature type="non-terminal residue" evidence="3">
    <location>
        <position position="1"/>
    </location>
</feature>
<dbReference type="PANTHER" id="PTHR35936">
    <property type="entry name" value="MEMBRANE-BOUND LYTIC MUREIN TRANSGLYCOSYLASE F"/>
    <property type="match status" value="1"/>
</dbReference>